<evidence type="ECO:0000313" key="3">
    <source>
        <dbReference type="Proteomes" id="UP000192596"/>
    </source>
</evidence>
<dbReference type="Proteomes" id="UP000192596">
    <property type="component" value="Unassembled WGS sequence"/>
</dbReference>
<organism evidence="2 3">
    <name type="scientific">Cryoendolithus antarcticus</name>
    <dbReference type="NCBI Taxonomy" id="1507870"/>
    <lineage>
        <taxon>Eukaryota</taxon>
        <taxon>Fungi</taxon>
        <taxon>Dikarya</taxon>
        <taxon>Ascomycota</taxon>
        <taxon>Pezizomycotina</taxon>
        <taxon>Dothideomycetes</taxon>
        <taxon>Dothideomycetidae</taxon>
        <taxon>Cladosporiales</taxon>
        <taxon>Cladosporiaceae</taxon>
        <taxon>Cryoendolithus</taxon>
    </lineage>
</organism>
<accession>A0A1V8SM71</accession>
<gene>
    <name evidence="2" type="ORF">B0A48_14054</name>
</gene>
<dbReference type="EMBL" id="NAJO01000036">
    <property type="protein sequence ID" value="OQO00267.1"/>
    <property type="molecule type" value="Genomic_DNA"/>
</dbReference>
<keyword evidence="3" id="KW-1185">Reference proteome</keyword>
<sequence>MSYTSNRSSTPSTSPSQPINMSTSSRSTSSLKANMYYSSTVSYQPFSTSLRRPSSERPSSYVSDEDLLGADECQYLKKAPLPPRPAEAWCARPLLPPLKSRRSSSHRHSKKGCLA</sequence>
<feature type="region of interest" description="Disordered" evidence="1">
    <location>
        <begin position="1"/>
        <end position="29"/>
    </location>
</feature>
<reference evidence="3" key="1">
    <citation type="submission" date="2017-03" db="EMBL/GenBank/DDBJ databases">
        <title>Genomes of endolithic fungi from Antarctica.</title>
        <authorList>
            <person name="Coleine C."/>
            <person name="Masonjones S."/>
            <person name="Stajich J.E."/>
        </authorList>
    </citation>
    <scope>NUCLEOTIDE SEQUENCE [LARGE SCALE GENOMIC DNA]</scope>
    <source>
        <strain evidence="3">CCFEE 5527</strain>
    </source>
</reference>
<name>A0A1V8SM71_9PEZI</name>
<dbReference type="AlphaFoldDB" id="A0A1V8SM71"/>
<comment type="caution">
    <text evidence="2">The sequence shown here is derived from an EMBL/GenBank/DDBJ whole genome shotgun (WGS) entry which is preliminary data.</text>
</comment>
<feature type="compositionally biased region" description="Low complexity" evidence="1">
    <location>
        <begin position="47"/>
        <end position="62"/>
    </location>
</feature>
<evidence type="ECO:0000256" key="1">
    <source>
        <dbReference type="SAM" id="MobiDB-lite"/>
    </source>
</evidence>
<proteinExistence type="predicted"/>
<dbReference type="InParanoid" id="A0A1V8SM71"/>
<evidence type="ECO:0000313" key="2">
    <source>
        <dbReference type="EMBL" id="OQO00267.1"/>
    </source>
</evidence>
<feature type="region of interest" description="Disordered" evidence="1">
    <location>
        <begin position="45"/>
        <end position="64"/>
    </location>
</feature>
<protein>
    <submittedName>
        <fullName evidence="2">Uncharacterized protein</fullName>
    </submittedName>
</protein>